<feature type="domain" description="DYW" evidence="1">
    <location>
        <begin position="150"/>
        <end position="240"/>
    </location>
</feature>
<reference evidence="2 3" key="1">
    <citation type="submission" date="2024-03" db="EMBL/GenBank/DDBJ databases">
        <title>The Acrasis kona genome and developmental transcriptomes reveal deep origins of eukaryotic multicellular pathways.</title>
        <authorList>
            <person name="Sheikh S."/>
            <person name="Fu C.-J."/>
            <person name="Brown M.W."/>
            <person name="Baldauf S.L."/>
        </authorList>
    </citation>
    <scope>NUCLEOTIDE SEQUENCE [LARGE SCALE GENOMIC DNA]</scope>
    <source>
        <strain evidence="2 3">ATCC MYA-3509</strain>
    </source>
</reference>
<evidence type="ECO:0000313" key="3">
    <source>
        <dbReference type="Proteomes" id="UP001431209"/>
    </source>
</evidence>
<dbReference type="PANTHER" id="PTHR47926">
    <property type="entry name" value="PENTATRICOPEPTIDE REPEAT-CONTAINING PROTEIN"/>
    <property type="match status" value="1"/>
</dbReference>
<sequence length="242" mass="27737">MNHIVMSEELLISMIDVYARSNNLEKAEHYARLVKKNKTLAWTAFLAGCKKVVDYSTVRRIRKEFPFLEKDASAMVLMSNVAAVAGEYGEKDKMREMMDERNLKKIPGVSYVVLQNGQVHRYTVEDEKVPKKAIDMIDSIYFKIAENYNYVADVSCVLRKFPDREVAITHLHRHSEKLALGMALTEPGNHTIDITENLRMCMDCHNFIEKTSNLYPSRKIIIEDTARSHIFMNGSCSCGGDY</sequence>
<dbReference type="GO" id="GO:0008270">
    <property type="term" value="F:zinc ion binding"/>
    <property type="evidence" value="ECO:0007669"/>
    <property type="project" value="InterPro"/>
</dbReference>
<dbReference type="InterPro" id="IPR046848">
    <property type="entry name" value="E_motif"/>
</dbReference>
<protein>
    <submittedName>
        <fullName evidence="2">Pentatricopeptide repeat-containing protein</fullName>
    </submittedName>
</protein>
<dbReference type="AlphaFoldDB" id="A0AAW2ZEL9"/>
<organism evidence="2 3">
    <name type="scientific">Acrasis kona</name>
    <dbReference type="NCBI Taxonomy" id="1008807"/>
    <lineage>
        <taxon>Eukaryota</taxon>
        <taxon>Discoba</taxon>
        <taxon>Heterolobosea</taxon>
        <taxon>Tetramitia</taxon>
        <taxon>Eutetramitia</taxon>
        <taxon>Acrasidae</taxon>
        <taxon>Acrasis</taxon>
    </lineage>
</organism>
<dbReference type="Pfam" id="PF14432">
    <property type="entry name" value="DYW_deaminase"/>
    <property type="match status" value="1"/>
</dbReference>
<gene>
    <name evidence="2" type="ORF">AKO1_002576</name>
</gene>
<dbReference type="Proteomes" id="UP001431209">
    <property type="component" value="Unassembled WGS sequence"/>
</dbReference>
<evidence type="ECO:0000313" key="2">
    <source>
        <dbReference type="EMBL" id="KAL0487813.1"/>
    </source>
</evidence>
<dbReference type="EMBL" id="JAOPGA020001375">
    <property type="protein sequence ID" value="KAL0487813.1"/>
    <property type="molecule type" value="Genomic_DNA"/>
</dbReference>
<evidence type="ECO:0000259" key="1">
    <source>
        <dbReference type="Pfam" id="PF14432"/>
    </source>
</evidence>
<dbReference type="GO" id="GO:0009451">
    <property type="term" value="P:RNA modification"/>
    <property type="evidence" value="ECO:0007669"/>
    <property type="project" value="InterPro"/>
</dbReference>
<dbReference type="GO" id="GO:0003723">
    <property type="term" value="F:RNA binding"/>
    <property type="evidence" value="ECO:0007669"/>
    <property type="project" value="InterPro"/>
</dbReference>
<dbReference type="Pfam" id="PF20431">
    <property type="entry name" value="E_motif"/>
    <property type="match status" value="1"/>
</dbReference>
<comment type="caution">
    <text evidence="2">The sequence shown here is derived from an EMBL/GenBank/DDBJ whole genome shotgun (WGS) entry which is preliminary data.</text>
</comment>
<accession>A0AAW2ZEL9</accession>
<dbReference type="InterPro" id="IPR046960">
    <property type="entry name" value="PPR_At4g14850-like_plant"/>
</dbReference>
<dbReference type="InterPro" id="IPR032867">
    <property type="entry name" value="DYW_dom"/>
</dbReference>
<keyword evidence="3" id="KW-1185">Reference proteome</keyword>
<proteinExistence type="predicted"/>
<name>A0AAW2ZEL9_9EUKA</name>